<dbReference type="Gene3D" id="3.80.10.10">
    <property type="entry name" value="Ribonuclease Inhibitor"/>
    <property type="match status" value="2"/>
</dbReference>
<evidence type="ECO:0008006" key="6">
    <source>
        <dbReference type="Google" id="ProtNLM"/>
    </source>
</evidence>
<reference evidence="4 5" key="1">
    <citation type="submission" date="2018-11" db="EMBL/GenBank/DDBJ databases">
        <authorList>
            <person name="Lopez-Roques C."/>
            <person name="Donnadieu C."/>
            <person name="Bouchez O."/>
            <person name="Klopp C."/>
            <person name="Cabau C."/>
            <person name="Zahm M."/>
        </authorList>
    </citation>
    <scope>NUCLEOTIDE SEQUENCE [LARGE SCALE GENOMIC DNA]</scope>
    <source>
        <strain evidence="4">RS831</strain>
        <tissue evidence="4">Whole body</tissue>
    </source>
</reference>
<sequence length="382" mass="43263">MRRIIAEDPDWSITTVPNLSIICLQVIVNNFERNPIFETLTAAQKEFLQERLSPFLPLHVTAGVLPDGPYWRRCSQQKFAFCDVSVHGHSWKRIYVKRLDVSQLLVPVVKPQKKSEEKDHDFILKRDVPPMDHFDFNILLQKLTNLEELHLTYRIKQCGMNFMWNMFEMTNRDCESLAKALQCCKTLKLFRLHQSHVDDRKCQLLVKHLVDHPSLTELDFSHNKIGDGGARAIGQLLARTLSKICTLESLNLLLNMIKDDGGQAIAKALLNNTTLRNLNLGGNDLTSVTAEAVSEALTENETLQSLNLSCNQLCDVGGEALVAALSQNSTLNECDVHLSQVGDQRSLLINKLLWAKQSSQLKKKNNPAEVNAMPKKRFTLKN</sequence>
<name>A0A3S2LX86_ORYJA</name>
<evidence type="ECO:0000256" key="1">
    <source>
        <dbReference type="ARBA" id="ARBA00004245"/>
    </source>
</evidence>
<dbReference type="SMART" id="SM00368">
    <property type="entry name" value="LRR_RI"/>
    <property type="match status" value="4"/>
</dbReference>
<dbReference type="AlphaFoldDB" id="A0A3S2LX86"/>
<evidence type="ECO:0000256" key="3">
    <source>
        <dbReference type="ARBA" id="ARBA00023212"/>
    </source>
</evidence>
<dbReference type="PANTHER" id="PTHR24107:SF27">
    <property type="entry name" value="DYNEIN REGULATORY COMPLEX SUBUNIT 5"/>
    <property type="match status" value="1"/>
</dbReference>
<dbReference type="Pfam" id="PF13516">
    <property type="entry name" value="LRR_6"/>
    <property type="match status" value="4"/>
</dbReference>
<dbReference type="InterPro" id="IPR052410">
    <property type="entry name" value="DRC5"/>
</dbReference>
<dbReference type="PANTHER" id="PTHR24107">
    <property type="entry name" value="YNEIN REGULATORY COMPLEX SUBUNIT 5"/>
    <property type="match status" value="1"/>
</dbReference>
<dbReference type="GO" id="GO:0005856">
    <property type="term" value="C:cytoskeleton"/>
    <property type="evidence" value="ECO:0007669"/>
    <property type="project" value="UniProtKB-SubCell"/>
</dbReference>
<protein>
    <recommendedName>
        <fullName evidence="6">T-complex-associated-testis-expressed 1</fullName>
    </recommendedName>
</protein>
<dbReference type="InterPro" id="IPR001611">
    <property type="entry name" value="Leu-rich_rpt"/>
</dbReference>
<dbReference type="EMBL" id="CM012460">
    <property type="protein sequence ID" value="RVE55714.1"/>
    <property type="molecule type" value="Genomic_DNA"/>
</dbReference>
<evidence type="ECO:0000313" key="4">
    <source>
        <dbReference type="EMBL" id="RVE55714.1"/>
    </source>
</evidence>
<keyword evidence="3" id="KW-0206">Cytoskeleton</keyword>
<dbReference type="SUPFAM" id="SSF52047">
    <property type="entry name" value="RNI-like"/>
    <property type="match status" value="1"/>
</dbReference>
<keyword evidence="5" id="KW-1185">Reference proteome</keyword>
<dbReference type="GO" id="GO:0007018">
    <property type="term" value="P:microtubule-based movement"/>
    <property type="evidence" value="ECO:0007669"/>
    <property type="project" value="TreeGrafter"/>
</dbReference>
<dbReference type="OrthoDB" id="341587at2759"/>
<accession>A0A3S2LX86</accession>
<evidence type="ECO:0000256" key="2">
    <source>
        <dbReference type="ARBA" id="ARBA00022490"/>
    </source>
</evidence>
<reference evidence="4 5" key="2">
    <citation type="submission" date="2019-01" db="EMBL/GenBank/DDBJ databases">
        <title>A chromosome length genome reference of the Java medaka (oryzias javanicus).</title>
        <authorList>
            <person name="Herpin A."/>
            <person name="Takehana Y."/>
            <person name="Naruse K."/>
            <person name="Ansai S."/>
            <person name="Kawaguchi M."/>
        </authorList>
    </citation>
    <scope>NUCLEOTIDE SEQUENCE [LARGE SCALE GENOMIC DNA]</scope>
    <source>
        <strain evidence="4">RS831</strain>
        <tissue evidence="4">Whole body</tissue>
    </source>
</reference>
<dbReference type="Proteomes" id="UP000283210">
    <property type="component" value="Chromosome 24"/>
</dbReference>
<keyword evidence="2" id="KW-0963">Cytoplasm</keyword>
<comment type="subcellular location">
    <subcellularLocation>
        <location evidence="1">Cytoplasm</location>
        <location evidence="1">Cytoskeleton</location>
    </subcellularLocation>
</comment>
<gene>
    <name evidence="4" type="ORF">OJAV_G00228700</name>
</gene>
<evidence type="ECO:0000313" key="5">
    <source>
        <dbReference type="Proteomes" id="UP000283210"/>
    </source>
</evidence>
<organism evidence="4 5">
    <name type="scientific">Oryzias javanicus</name>
    <name type="common">Javanese ricefish</name>
    <name type="synonym">Aplocheilus javanicus</name>
    <dbReference type="NCBI Taxonomy" id="123683"/>
    <lineage>
        <taxon>Eukaryota</taxon>
        <taxon>Metazoa</taxon>
        <taxon>Chordata</taxon>
        <taxon>Craniata</taxon>
        <taxon>Vertebrata</taxon>
        <taxon>Euteleostomi</taxon>
        <taxon>Actinopterygii</taxon>
        <taxon>Neopterygii</taxon>
        <taxon>Teleostei</taxon>
        <taxon>Neoteleostei</taxon>
        <taxon>Acanthomorphata</taxon>
        <taxon>Ovalentaria</taxon>
        <taxon>Atherinomorphae</taxon>
        <taxon>Beloniformes</taxon>
        <taxon>Adrianichthyidae</taxon>
        <taxon>Oryziinae</taxon>
        <taxon>Oryzias</taxon>
    </lineage>
</organism>
<proteinExistence type="predicted"/>
<dbReference type="InterPro" id="IPR032675">
    <property type="entry name" value="LRR_dom_sf"/>
</dbReference>